<sequence>MMAKEDVVSRVKELAEEYICGRDLEIYNVEYRKEGPEWKLRVYLDKPADCEQEFVNIEECEEVNRYLSEKLDELDLIARQYTIEVSSPGMDRELIHDKDFDRFAGRIVDVKLYEPLNGQKSFEAELVGRTEEDVIQLDLDGERLEIPHKKISKINLAVIF</sequence>
<dbReference type="GO" id="GO:0005829">
    <property type="term" value="C:cytosol"/>
    <property type="evidence" value="ECO:0007669"/>
    <property type="project" value="TreeGrafter"/>
</dbReference>
<comment type="similarity">
    <text evidence="3">Belongs to the RimP family.</text>
</comment>
<evidence type="ECO:0000259" key="5">
    <source>
        <dbReference type="Pfam" id="PF17384"/>
    </source>
</evidence>
<dbReference type="Proteomes" id="UP000469424">
    <property type="component" value="Unassembled WGS sequence"/>
</dbReference>
<dbReference type="PANTHER" id="PTHR33867:SF1">
    <property type="entry name" value="RIBOSOME MATURATION FACTOR RIMP"/>
    <property type="match status" value="1"/>
</dbReference>
<protein>
    <recommendedName>
        <fullName evidence="3">Ribosome maturation factor RimP</fullName>
    </recommendedName>
</protein>
<name>A0A6N7X4I7_9FIRM</name>
<dbReference type="GO" id="GO:0006412">
    <property type="term" value="P:translation"/>
    <property type="evidence" value="ECO:0007669"/>
    <property type="project" value="TreeGrafter"/>
</dbReference>
<accession>A0A6N7X4I7</accession>
<dbReference type="AlphaFoldDB" id="A0A6N7X4I7"/>
<feature type="domain" description="Ribosome maturation factor RimP N-terminal" evidence="4">
    <location>
        <begin position="16"/>
        <end position="91"/>
    </location>
</feature>
<evidence type="ECO:0000259" key="4">
    <source>
        <dbReference type="Pfam" id="PF02576"/>
    </source>
</evidence>
<evidence type="ECO:0000313" key="6">
    <source>
        <dbReference type="EMBL" id="MST70412.1"/>
    </source>
</evidence>
<dbReference type="InterPro" id="IPR003728">
    <property type="entry name" value="Ribosome_maturation_RimP"/>
</dbReference>
<dbReference type="InterPro" id="IPR028998">
    <property type="entry name" value="RimP_C"/>
</dbReference>
<organism evidence="6 7">
    <name type="scientific">Mogibacterium kristiansenii</name>
    <dbReference type="NCBI Taxonomy" id="2606708"/>
    <lineage>
        <taxon>Bacteria</taxon>
        <taxon>Bacillati</taxon>
        <taxon>Bacillota</taxon>
        <taxon>Clostridia</taxon>
        <taxon>Peptostreptococcales</taxon>
        <taxon>Anaerovoracaceae</taxon>
        <taxon>Mogibacterium</taxon>
    </lineage>
</organism>
<feature type="domain" description="Ribosome maturation factor RimP C-terminal" evidence="5">
    <location>
        <begin position="97"/>
        <end position="159"/>
    </location>
</feature>
<evidence type="ECO:0000256" key="2">
    <source>
        <dbReference type="ARBA" id="ARBA00022517"/>
    </source>
</evidence>
<dbReference type="FunFam" id="3.30.300.70:FF:000001">
    <property type="entry name" value="Ribosome maturation factor RimP"/>
    <property type="match status" value="1"/>
</dbReference>
<dbReference type="GO" id="GO:0000028">
    <property type="term" value="P:ribosomal small subunit assembly"/>
    <property type="evidence" value="ECO:0007669"/>
    <property type="project" value="TreeGrafter"/>
</dbReference>
<dbReference type="InterPro" id="IPR028989">
    <property type="entry name" value="RimP_N"/>
</dbReference>
<dbReference type="PANTHER" id="PTHR33867">
    <property type="entry name" value="RIBOSOME MATURATION FACTOR RIMP"/>
    <property type="match status" value="1"/>
</dbReference>
<dbReference type="InterPro" id="IPR036847">
    <property type="entry name" value="RimP_C_sf"/>
</dbReference>
<keyword evidence="2 3" id="KW-0690">Ribosome biogenesis</keyword>
<dbReference type="CDD" id="cd01734">
    <property type="entry name" value="YlxS_C"/>
    <property type="match status" value="1"/>
</dbReference>
<gene>
    <name evidence="3" type="primary">rimP</name>
    <name evidence="6" type="ORF">FYJ65_03505</name>
</gene>
<comment type="subcellular location">
    <subcellularLocation>
        <location evidence="3">Cytoplasm</location>
    </subcellularLocation>
</comment>
<evidence type="ECO:0000313" key="7">
    <source>
        <dbReference type="Proteomes" id="UP000469424"/>
    </source>
</evidence>
<reference evidence="6 7" key="1">
    <citation type="submission" date="2019-08" db="EMBL/GenBank/DDBJ databases">
        <title>In-depth cultivation of the pig gut microbiome towards novel bacterial diversity and tailored functional studies.</title>
        <authorList>
            <person name="Wylensek D."/>
            <person name="Hitch T.C.A."/>
            <person name="Clavel T."/>
        </authorList>
    </citation>
    <scope>NUCLEOTIDE SEQUENCE [LARGE SCALE GENOMIC DNA]</scope>
    <source>
        <strain evidence="6 7">WCA-MUC-591-APC-4B</strain>
    </source>
</reference>
<evidence type="ECO:0000256" key="1">
    <source>
        <dbReference type="ARBA" id="ARBA00022490"/>
    </source>
</evidence>
<dbReference type="Gene3D" id="2.30.30.180">
    <property type="entry name" value="Ribosome maturation factor RimP, C-terminal domain"/>
    <property type="match status" value="1"/>
</dbReference>
<dbReference type="Gene3D" id="3.30.300.70">
    <property type="entry name" value="RimP-like superfamily, N-terminal"/>
    <property type="match status" value="1"/>
</dbReference>
<dbReference type="InterPro" id="IPR035956">
    <property type="entry name" value="RimP_N_sf"/>
</dbReference>
<proteinExistence type="inferred from homology"/>
<dbReference type="SUPFAM" id="SSF74942">
    <property type="entry name" value="YhbC-like, C-terminal domain"/>
    <property type="match status" value="1"/>
</dbReference>
<dbReference type="SUPFAM" id="SSF75420">
    <property type="entry name" value="YhbC-like, N-terminal domain"/>
    <property type="match status" value="1"/>
</dbReference>
<keyword evidence="1 3" id="KW-0963">Cytoplasm</keyword>
<keyword evidence="7" id="KW-1185">Reference proteome</keyword>
<dbReference type="HAMAP" id="MF_01077">
    <property type="entry name" value="RimP"/>
    <property type="match status" value="1"/>
</dbReference>
<dbReference type="EMBL" id="VUNA01000005">
    <property type="protein sequence ID" value="MST70412.1"/>
    <property type="molecule type" value="Genomic_DNA"/>
</dbReference>
<dbReference type="Pfam" id="PF17384">
    <property type="entry name" value="DUF150_C"/>
    <property type="match status" value="1"/>
</dbReference>
<comment type="function">
    <text evidence="3">Required for maturation of 30S ribosomal subunits.</text>
</comment>
<comment type="caution">
    <text evidence="6">The sequence shown here is derived from an EMBL/GenBank/DDBJ whole genome shotgun (WGS) entry which is preliminary data.</text>
</comment>
<dbReference type="Pfam" id="PF02576">
    <property type="entry name" value="RimP_N"/>
    <property type="match status" value="1"/>
</dbReference>
<evidence type="ECO:0000256" key="3">
    <source>
        <dbReference type="HAMAP-Rule" id="MF_01077"/>
    </source>
</evidence>